<reference evidence="1" key="2">
    <citation type="submission" date="2025-08" db="UniProtKB">
        <authorList>
            <consortium name="Ensembl"/>
        </authorList>
    </citation>
    <scope>IDENTIFICATION</scope>
</reference>
<dbReference type="Proteomes" id="UP000008144">
    <property type="component" value="Unassembled WGS sequence"/>
</dbReference>
<evidence type="ECO:0000313" key="2">
    <source>
        <dbReference type="Proteomes" id="UP000008144"/>
    </source>
</evidence>
<accession>H2XUZ0</accession>
<sequence>MSSTDDDDATSVKERFGAVNTSHYDIVKFLCRPWHHIDGQINYDTAKTFVAGVFLHILRNPGVNLRGLSKQFGHAMQRVVLEEVTQSLVDCKCVSRHSNDHVTGTWRIFDSDVISKNKKDDYYITTNDGLLRLSYIIK</sequence>
<dbReference type="HOGENOM" id="CLU_1859673_0_0_1"/>
<dbReference type="STRING" id="7719.ENSCINP00000033474"/>
<dbReference type="Ensembl" id="ENSCINT00000031652.1">
    <property type="protein sequence ID" value="ENSCINP00000033474.1"/>
    <property type="gene ID" value="ENSCING00000018633.1"/>
</dbReference>
<reference evidence="1" key="3">
    <citation type="submission" date="2025-09" db="UniProtKB">
        <authorList>
            <consortium name="Ensembl"/>
        </authorList>
    </citation>
    <scope>IDENTIFICATION</scope>
</reference>
<dbReference type="GeneTree" id="ENSGT00390000008664"/>
<name>H2XUZ0_CIOIN</name>
<reference evidence="2" key="1">
    <citation type="journal article" date="2002" name="Science">
        <title>The draft genome of Ciona intestinalis: insights into chordate and vertebrate origins.</title>
        <authorList>
            <person name="Dehal P."/>
            <person name="Satou Y."/>
            <person name="Campbell R.K."/>
            <person name="Chapman J."/>
            <person name="Degnan B."/>
            <person name="De Tomaso A."/>
            <person name="Davidson B."/>
            <person name="Di Gregorio A."/>
            <person name="Gelpke M."/>
            <person name="Goodstein D.M."/>
            <person name="Harafuji N."/>
            <person name="Hastings K.E."/>
            <person name="Ho I."/>
            <person name="Hotta K."/>
            <person name="Huang W."/>
            <person name="Kawashima T."/>
            <person name="Lemaire P."/>
            <person name="Martinez D."/>
            <person name="Meinertzhagen I.A."/>
            <person name="Necula S."/>
            <person name="Nonaka M."/>
            <person name="Putnam N."/>
            <person name="Rash S."/>
            <person name="Saiga H."/>
            <person name="Satake M."/>
            <person name="Terry A."/>
            <person name="Yamada L."/>
            <person name="Wang H.G."/>
            <person name="Awazu S."/>
            <person name="Azumi K."/>
            <person name="Boore J."/>
            <person name="Branno M."/>
            <person name="Chin-Bow S."/>
            <person name="DeSantis R."/>
            <person name="Doyle S."/>
            <person name="Francino P."/>
            <person name="Keys D.N."/>
            <person name="Haga S."/>
            <person name="Hayashi H."/>
            <person name="Hino K."/>
            <person name="Imai K.S."/>
            <person name="Inaba K."/>
            <person name="Kano S."/>
            <person name="Kobayashi K."/>
            <person name="Kobayashi M."/>
            <person name="Lee B.I."/>
            <person name="Makabe K.W."/>
            <person name="Manohar C."/>
            <person name="Matassi G."/>
            <person name="Medina M."/>
            <person name="Mochizuki Y."/>
            <person name="Mount S."/>
            <person name="Morishita T."/>
            <person name="Miura S."/>
            <person name="Nakayama A."/>
            <person name="Nishizaka S."/>
            <person name="Nomoto H."/>
            <person name="Ohta F."/>
            <person name="Oishi K."/>
            <person name="Rigoutsos I."/>
            <person name="Sano M."/>
            <person name="Sasaki A."/>
            <person name="Sasakura Y."/>
            <person name="Shoguchi E."/>
            <person name="Shin-i T."/>
            <person name="Spagnuolo A."/>
            <person name="Stainier D."/>
            <person name="Suzuki M.M."/>
            <person name="Tassy O."/>
            <person name="Takatori N."/>
            <person name="Tokuoka M."/>
            <person name="Yagi K."/>
            <person name="Yoshizaki F."/>
            <person name="Wada S."/>
            <person name="Zhang C."/>
            <person name="Hyatt P.D."/>
            <person name="Larimer F."/>
            <person name="Detter C."/>
            <person name="Doggett N."/>
            <person name="Glavina T."/>
            <person name="Hawkins T."/>
            <person name="Richardson P."/>
            <person name="Lucas S."/>
            <person name="Kohara Y."/>
            <person name="Levine M."/>
            <person name="Satoh N."/>
            <person name="Rokhsar D.S."/>
        </authorList>
    </citation>
    <scope>NUCLEOTIDE SEQUENCE [LARGE SCALE GENOMIC DNA]</scope>
</reference>
<proteinExistence type="predicted"/>
<protein>
    <submittedName>
        <fullName evidence="1">Uncharacterized protein</fullName>
    </submittedName>
</protein>
<keyword evidence="2" id="KW-1185">Reference proteome</keyword>
<dbReference type="AlphaFoldDB" id="H2XUZ0"/>
<dbReference type="InParanoid" id="H2XUZ0"/>
<evidence type="ECO:0000313" key="1">
    <source>
        <dbReference type="Ensembl" id="ENSCINP00000033474.1"/>
    </source>
</evidence>
<organism evidence="1 2">
    <name type="scientific">Ciona intestinalis</name>
    <name type="common">Transparent sea squirt</name>
    <name type="synonym">Ascidia intestinalis</name>
    <dbReference type="NCBI Taxonomy" id="7719"/>
    <lineage>
        <taxon>Eukaryota</taxon>
        <taxon>Metazoa</taxon>
        <taxon>Chordata</taxon>
        <taxon>Tunicata</taxon>
        <taxon>Ascidiacea</taxon>
        <taxon>Phlebobranchia</taxon>
        <taxon>Cionidae</taxon>
        <taxon>Ciona</taxon>
    </lineage>
</organism>